<dbReference type="AlphaFoldDB" id="A0ABD0K3K4"/>
<organism evidence="1 2">
    <name type="scientific">Batillaria attramentaria</name>
    <dbReference type="NCBI Taxonomy" id="370345"/>
    <lineage>
        <taxon>Eukaryota</taxon>
        <taxon>Metazoa</taxon>
        <taxon>Spiralia</taxon>
        <taxon>Lophotrochozoa</taxon>
        <taxon>Mollusca</taxon>
        <taxon>Gastropoda</taxon>
        <taxon>Caenogastropoda</taxon>
        <taxon>Sorbeoconcha</taxon>
        <taxon>Cerithioidea</taxon>
        <taxon>Batillariidae</taxon>
        <taxon>Batillaria</taxon>
    </lineage>
</organism>
<proteinExistence type="predicted"/>
<protein>
    <submittedName>
        <fullName evidence="1">Uncharacterized protein</fullName>
    </submittedName>
</protein>
<keyword evidence="2" id="KW-1185">Reference proteome</keyword>
<evidence type="ECO:0000313" key="2">
    <source>
        <dbReference type="Proteomes" id="UP001519460"/>
    </source>
</evidence>
<gene>
    <name evidence="1" type="ORF">BaRGS_00026790</name>
</gene>
<feature type="non-terminal residue" evidence="1">
    <location>
        <position position="96"/>
    </location>
</feature>
<dbReference type="Proteomes" id="UP001519460">
    <property type="component" value="Unassembled WGS sequence"/>
</dbReference>
<name>A0ABD0K3K4_9CAEN</name>
<comment type="caution">
    <text evidence="1">The sequence shown here is derived from an EMBL/GenBank/DDBJ whole genome shotgun (WGS) entry which is preliminary data.</text>
</comment>
<evidence type="ECO:0000313" key="1">
    <source>
        <dbReference type="EMBL" id="KAK7481987.1"/>
    </source>
</evidence>
<accession>A0ABD0K3K4</accession>
<sequence length="96" mass="10806">MRKCHQLGTPGNFGGYVNRKHTSKSLFKRPSQHATSAFKARVKRSKWRPADTDGLTRAAAKGSECIECIECPQKYATYLVKLSYSARMKGIDLNKQ</sequence>
<dbReference type="EMBL" id="JACVVK020000253">
    <property type="protein sequence ID" value="KAK7481987.1"/>
    <property type="molecule type" value="Genomic_DNA"/>
</dbReference>
<reference evidence="1 2" key="1">
    <citation type="journal article" date="2023" name="Sci. Data">
        <title>Genome assembly of the Korean intertidal mud-creeper Batillaria attramentaria.</title>
        <authorList>
            <person name="Patra A.K."/>
            <person name="Ho P.T."/>
            <person name="Jun S."/>
            <person name="Lee S.J."/>
            <person name="Kim Y."/>
            <person name="Won Y.J."/>
        </authorList>
    </citation>
    <scope>NUCLEOTIDE SEQUENCE [LARGE SCALE GENOMIC DNA]</scope>
    <source>
        <strain evidence="1">Wonlab-2016</strain>
    </source>
</reference>